<sequence>MVKKTLGRQKRTKARDKKPTKQTTLSAVSSLTLPAKHSTGSVIIDFSLSWARQFVKLGDDNAALHQAKEQCRRQWDLIHPVVGSSMQEREALSRKRFQKEVWSYVRWGIKRFLSFKNAQGLYVPSSPASAIRHWDSVNADAALRPRPRPRPIRRYIDPVDPQPALLVPNDGPKTPIMAPADLHASVVTTPQTDSPPTSAYQTPLSSPVGAALLMSKSPVCFVRAPSHRLQPARLARKTHAKSPRIKVEYETPKLRLPPRVKQARLSPWPFKTHRIKKES</sequence>
<feature type="non-terminal residue" evidence="2">
    <location>
        <position position="279"/>
    </location>
</feature>
<evidence type="ECO:0000313" key="3">
    <source>
        <dbReference type="Proteomes" id="UP000054007"/>
    </source>
</evidence>
<protein>
    <submittedName>
        <fullName evidence="2">Uncharacterized protein</fullName>
    </submittedName>
</protein>
<reference evidence="2 3" key="1">
    <citation type="journal article" date="2015" name="Fungal Genet. Biol.">
        <title>Evolution of novel wood decay mechanisms in Agaricales revealed by the genome sequences of Fistulina hepatica and Cylindrobasidium torrendii.</title>
        <authorList>
            <person name="Floudas D."/>
            <person name="Held B.W."/>
            <person name="Riley R."/>
            <person name="Nagy L.G."/>
            <person name="Koehler G."/>
            <person name="Ransdell A.S."/>
            <person name="Younus H."/>
            <person name="Chow J."/>
            <person name="Chiniquy J."/>
            <person name="Lipzen A."/>
            <person name="Tritt A."/>
            <person name="Sun H."/>
            <person name="Haridas S."/>
            <person name="LaButti K."/>
            <person name="Ohm R.A."/>
            <person name="Kues U."/>
            <person name="Blanchette R.A."/>
            <person name="Grigoriev I.V."/>
            <person name="Minto R.E."/>
            <person name="Hibbett D.S."/>
        </authorList>
    </citation>
    <scope>NUCLEOTIDE SEQUENCE [LARGE SCALE GENOMIC DNA]</scope>
    <source>
        <strain evidence="2 3">FP15055 ss-10</strain>
    </source>
</reference>
<evidence type="ECO:0000256" key="1">
    <source>
        <dbReference type="SAM" id="MobiDB-lite"/>
    </source>
</evidence>
<feature type="compositionally biased region" description="Basic residues" evidence="1">
    <location>
        <begin position="1"/>
        <end position="20"/>
    </location>
</feature>
<dbReference type="AlphaFoldDB" id="A0A0D7AU95"/>
<accession>A0A0D7AU95</accession>
<dbReference type="EMBL" id="KN881195">
    <property type="protein sequence ID" value="KIY60861.1"/>
    <property type="molecule type" value="Genomic_DNA"/>
</dbReference>
<proteinExistence type="predicted"/>
<keyword evidence="3" id="KW-1185">Reference proteome</keyword>
<feature type="region of interest" description="Disordered" evidence="1">
    <location>
        <begin position="1"/>
        <end position="25"/>
    </location>
</feature>
<evidence type="ECO:0000313" key="2">
    <source>
        <dbReference type="EMBL" id="KIY60861.1"/>
    </source>
</evidence>
<name>A0A0D7AU95_9AGAR</name>
<gene>
    <name evidence="2" type="ORF">CYLTODRAFT_460348</name>
</gene>
<dbReference type="Proteomes" id="UP000054007">
    <property type="component" value="Unassembled WGS sequence"/>
</dbReference>
<organism evidence="2 3">
    <name type="scientific">Cylindrobasidium torrendii FP15055 ss-10</name>
    <dbReference type="NCBI Taxonomy" id="1314674"/>
    <lineage>
        <taxon>Eukaryota</taxon>
        <taxon>Fungi</taxon>
        <taxon>Dikarya</taxon>
        <taxon>Basidiomycota</taxon>
        <taxon>Agaricomycotina</taxon>
        <taxon>Agaricomycetes</taxon>
        <taxon>Agaricomycetidae</taxon>
        <taxon>Agaricales</taxon>
        <taxon>Marasmiineae</taxon>
        <taxon>Physalacriaceae</taxon>
        <taxon>Cylindrobasidium</taxon>
    </lineage>
</organism>